<name>A0AB39PVR3_9ACTN</name>
<evidence type="ECO:0000313" key="1">
    <source>
        <dbReference type="EMBL" id="XDQ34337.1"/>
    </source>
</evidence>
<reference evidence="1" key="1">
    <citation type="submission" date="2024-07" db="EMBL/GenBank/DDBJ databases">
        <authorList>
            <person name="Yu S.T."/>
        </authorList>
    </citation>
    <scope>NUCLEOTIDE SEQUENCE</scope>
    <source>
        <strain evidence="1">R28</strain>
    </source>
</reference>
<protein>
    <recommendedName>
        <fullName evidence="2">AG1 protein</fullName>
    </recommendedName>
</protein>
<accession>A0AB39PVR3</accession>
<evidence type="ECO:0008006" key="2">
    <source>
        <dbReference type="Google" id="ProtNLM"/>
    </source>
</evidence>
<dbReference type="AlphaFoldDB" id="A0AB39PVR3"/>
<organism evidence="1">
    <name type="scientific">Streptomyces sp. R28</name>
    <dbReference type="NCBI Taxonomy" id="3238628"/>
    <lineage>
        <taxon>Bacteria</taxon>
        <taxon>Bacillati</taxon>
        <taxon>Actinomycetota</taxon>
        <taxon>Actinomycetes</taxon>
        <taxon>Kitasatosporales</taxon>
        <taxon>Streptomycetaceae</taxon>
        <taxon>Streptomyces</taxon>
    </lineage>
</organism>
<dbReference type="RefSeq" id="WP_369168934.1">
    <property type="nucleotide sequence ID" value="NZ_CP163439.1"/>
</dbReference>
<gene>
    <name evidence="1" type="ORF">AB5J49_13860</name>
</gene>
<dbReference type="EMBL" id="CP163439">
    <property type="protein sequence ID" value="XDQ34337.1"/>
    <property type="molecule type" value="Genomic_DNA"/>
</dbReference>
<sequence>MAWEEWEQLKAAAAERHSTQMQLNQLPVDPGGGGGTQGDLVVGHADLEAVGKAAHALFEDFTTYSGHARVASTAAAGGLKGEGFALGAALAHVTERWSEQSKTLLDACAHISNHLRYTKNLHAAGDSYIAGTISSIATLDKGFDERKGH</sequence>
<proteinExistence type="predicted"/>